<dbReference type="EMBL" id="KQ460644">
    <property type="protein sequence ID" value="KPJ13255.1"/>
    <property type="molecule type" value="Genomic_DNA"/>
</dbReference>
<dbReference type="InterPro" id="IPR032727">
    <property type="entry name" value="CLAMP"/>
</dbReference>
<dbReference type="AlphaFoldDB" id="A0A194R7P1"/>
<evidence type="ECO:0000313" key="2">
    <source>
        <dbReference type="Proteomes" id="UP000053240"/>
    </source>
</evidence>
<accession>A0A194R7P1</accession>
<reference evidence="1 2" key="1">
    <citation type="journal article" date="2015" name="Nat. Commun.">
        <title>Outbred genome sequencing and CRISPR/Cas9 gene editing in butterflies.</title>
        <authorList>
            <person name="Li X."/>
            <person name="Fan D."/>
            <person name="Zhang W."/>
            <person name="Liu G."/>
            <person name="Zhang L."/>
            <person name="Zhao L."/>
            <person name="Fang X."/>
            <person name="Chen L."/>
            <person name="Dong Y."/>
            <person name="Chen Y."/>
            <person name="Ding Y."/>
            <person name="Zhao R."/>
            <person name="Feng M."/>
            <person name="Zhu Y."/>
            <person name="Feng Y."/>
            <person name="Jiang X."/>
            <person name="Zhu D."/>
            <person name="Xiang H."/>
            <person name="Feng X."/>
            <person name="Li S."/>
            <person name="Wang J."/>
            <person name="Zhang G."/>
            <person name="Kronforst M.R."/>
            <person name="Wang W."/>
        </authorList>
    </citation>
    <scope>NUCLEOTIDE SEQUENCE [LARGE SCALE GENOMIC DNA]</scope>
    <source>
        <strain evidence="1">Ya'a_city_454_Pm</strain>
        <tissue evidence="1">Whole body</tissue>
    </source>
</reference>
<proteinExistence type="predicted"/>
<dbReference type="KEGG" id="pmac:106712805"/>
<dbReference type="Proteomes" id="UP000053240">
    <property type="component" value="Unassembled WGS sequence"/>
</dbReference>
<dbReference type="Pfam" id="PF14769">
    <property type="entry name" value="CLAMP"/>
    <property type="match status" value="1"/>
</dbReference>
<keyword evidence="2" id="KW-1185">Reference proteome</keyword>
<gene>
    <name evidence="1" type="ORF">RR48_06753</name>
</gene>
<sequence>MDAMESGSSEVTDHSSKNYMKVVSEPTLLHDEVERETKLKPQISAPSYFHSLSENEAPPFTIPEEEDSPHILIDILVTEEDVVRMIAVSQMESKSTFKKYLADYLGDKNLVVNFNLSEKEFLVNLLLQLIEYSAQRDFNAKKLACVLAIYLTTHLYFKRYFYTAPTAVWEYFKETLIRHTIEDSPDGCEVFAPEESYDILSHFHTVYLSNIPLIHILCFGVYRLKFTWPF</sequence>
<name>A0A194R7P1_PAPMA</name>
<dbReference type="InParanoid" id="A0A194R7P1"/>
<dbReference type="OrthoDB" id="425082at2759"/>
<evidence type="ECO:0000313" key="1">
    <source>
        <dbReference type="EMBL" id="KPJ13255.1"/>
    </source>
</evidence>
<protein>
    <submittedName>
        <fullName evidence="1">Uncharacterized protein</fullName>
    </submittedName>
</protein>
<organism evidence="1 2">
    <name type="scientific">Papilio machaon</name>
    <name type="common">Old World swallowtail butterfly</name>
    <dbReference type="NCBI Taxonomy" id="76193"/>
    <lineage>
        <taxon>Eukaryota</taxon>
        <taxon>Metazoa</taxon>
        <taxon>Ecdysozoa</taxon>
        <taxon>Arthropoda</taxon>
        <taxon>Hexapoda</taxon>
        <taxon>Insecta</taxon>
        <taxon>Pterygota</taxon>
        <taxon>Neoptera</taxon>
        <taxon>Endopterygota</taxon>
        <taxon>Lepidoptera</taxon>
        <taxon>Glossata</taxon>
        <taxon>Ditrysia</taxon>
        <taxon>Papilionoidea</taxon>
        <taxon>Papilionidae</taxon>
        <taxon>Papilioninae</taxon>
        <taxon>Papilio</taxon>
    </lineage>
</organism>
<dbReference type="STRING" id="76193.A0A194R7P1"/>